<evidence type="ECO:0000313" key="11">
    <source>
        <dbReference type="Proteomes" id="UP001317963"/>
    </source>
</evidence>
<dbReference type="Gene3D" id="2.40.50.100">
    <property type="match status" value="1"/>
</dbReference>
<dbReference type="PANTHER" id="PTHR18866:SF33">
    <property type="entry name" value="METHYLCROTONOYL-COA CARBOXYLASE SUBUNIT ALPHA, MITOCHONDRIAL-RELATED"/>
    <property type="match status" value="1"/>
</dbReference>
<reference evidence="10 11" key="1">
    <citation type="submission" date="2019-02" db="EMBL/GenBank/DDBJ databases">
        <title>Halieaceae_genomes.</title>
        <authorList>
            <person name="Li S.-H."/>
        </authorList>
    </citation>
    <scope>NUCLEOTIDE SEQUENCE [LARGE SCALE GENOMIC DNA]</scope>
    <source>
        <strain evidence="10 11">JH123</strain>
    </source>
</reference>
<dbReference type="Pfam" id="PF02786">
    <property type="entry name" value="CPSase_L_D2"/>
    <property type="match status" value="1"/>
</dbReference>
<keyword evidence="2" id="KW-0436">Ligase</keyword>
<dbReference type="InterPro" id="IPR000089">
    <property type="entry name" value="Biotin_lipoyl"/>
</dbReference>
<feature type="domain" description="ATP-grasp" evidence="8">
    <location>
        <begin position="122"/>
        <end position="319"/>
    </location>
</feature>
<dbReference type="InterPro" id="IPR005482">
    <property type="entry name" value="Biotin_COase_C"/>
</dbReference>
<keyword evidence="11" id="KW-1185">Reference proteome</keyword>
<dbReference type="InterPro" id="IPR011764">
    <property type="entry name" value="Biotin_carboxylation_dom"/>
</dbReference>
<dbReference type="SMART" id="SM00878">
    <property type="entry name" value="Biotin_carb_C"/>
    <property type="match status" value="1"/>
</dbReference>
<evidence type="ECO:0000256" key="1">
    <source>
        <dbReference type="ARBA" id="ARBA00001953"/>
    </source>
</evidence>
<dbReference type="InterPro" id="IPR011053">
    <property type="entry name" value="Single_hybrid_motif"/>
</dbReference>
<evidence type="ECO:0000256" key="5">
    <source>
        <dbReference type="ARBA" id="ARBA00023267"/>
    </source>
</evidence>
<feature type="domain" description="Biotin carboxylation" evidence="9">
    <location>
        <begin position="3"/>
        <end position="448"/>
    </location>
</feature>
<evidence type="ECO:0000256" key="4">
    <source>
        <dbReference type="ARBA" id="ARBA00022840"/>
    </source>
</evidence>
<dbReference type="SUPFAM" id="SSF51230">
    <property type="entry name" value="Single hybrid motif"/>
    <property type="match status" value="1"/>
</dbReference>
<dbReference type="PROSITE" id="PS00188">
    <property type="entry name" value="BIOTIN"/>
    <property type="match status" value="1"/>
</dbReference>
<dbReference type="RefSeq" id="WP_279240842.1">
    <property type="nucleotide sequence ID" value="NZ_CP036501.1"/>
</dbReference>
<keyword evidence="4 6" id="KW-0067">ATP-binding</keyword>
<evidence type="ECO:0000313" key="10">
    <source>
        <dbReference type="EMBL" id="UZP74396.1"/>
    </source>
</evidence>
<keyword evidence="5" id="KW-0092">Biotin</keyword>
<dbReference type="SUPFAM" id="SSF56059">
    <property type="entry name" value="Glutathione synthetase ATP-binding domain-like"/>
    <property type="match status" value="1"/>
</dbReference>
<dbReference type="Pfam" id="PF00364">
    <property type="entry name" value="Biotin_lipoyl"/>
    <property type="match status" value="1"/>
</dbReference>
<organism evidence="10 11">
    <name type="scientific">Candidatus Paraluminiphilus aquimaris</name>
    <dbReference type="NCBI Taxonomy" id="2518994"/>
    <lineage>
        <taxon>Bacteria</taxon>
        <taxon>Pseudomonadati</taxon>
        <taxon>Pseudomonadota</taxon>
        <taxon>Gammaproteobacteria</taxon>
        <taxon>Cellvibrionales</taxon>
        <taxon>Halieaceae</taxon>
        <taxon>Candidatus Paraluminiphilus</taxon>
    </lineage>
</organism>
<keyword evidence="3 6" id="KW-0547">Nucleotide-binding</keyword>
<feature type="domain" description="Lipoyl-binding" evidence="7">
    <location>
        <begin position="582"/>
        <end position="659"/>
    </location>
</feature>
<dbReference type="InterPro" id="IPR001882">
    <property type="entry name" value="Biotin_BS"/>
</dbReference>
<dbReference type="InterPro" id="IPR011761">
    <property type="entry name" value="ATP-grasp"/>
</dbReference>
<accession>A0ABY6Q6V3</accession>
<dbReference type="InterPro" id="IPR016185">
    <property type="entry name" value="PreATP-grasp_dom_sf"/>
</dbReference>
<dbReference type="Gene3D" id="3.30.470.20">
    <property type="entry name" value="ATP-grasp fold, B domain"/>
    <property type="match status" value="1"/>
</dbReference>
<dbReference type="SUPFAM" id="SSF51246">
    <property type="entry name" value="Rudiment single hybrid motif"/>
    <property type="match status" value="1"/>
</dbReference>
<dbReference type="PROSITE" id="PS50968">
    <property type="entry name" value="BIOTINYL_LIPOYL"/>
    <property type="match status" value="1"/>
</dbReference>
<evidence type="ECO:0000256" key="3">
    <source>
        <dbReference type="ARBA" id="ARBA00022741"/>
    </source>
</evidence>
<dbReference type="EMBL" id="CP036501">
    <property type="protein sequence ID" value="UZP74396.1"/>
    <property type="molecule type" value="Genomic_DNA"/>
</dbReference>
<evidence type="ECO:0000259" key="7">
    <source>
        <dbReference type="PROSITE" id="PS50968"/>
    </source>
</evidence>
<dbReference type="InterPro" id="IPR005481">
    <property type="entry name" value="BC-like_N"/>
</dbReference>
<proteinExistence type="predicted"/>
<dbReference type="PROSITE" id="PS00867">
    <property type="entry name" value="CPSASE_2"/>
    <property type="match status" value="1"/>
</dbReference>
<dbReference type="CDD" id="cd06850">
    <property type="entry name" value="biotinyl_domain"/>
    <property type="match status" value="1"/>
</dbReference>
<dbReference type="SUPFAM" id="SSF52440">
    <property type="entry name" value="PreATP-grasp domain"/>
    <property type="match status" value="1"/>
</dbReference>
<gene>
    <name evidence="10" type="ORF">E0F26_06420</name>
</gene>
<name>A0ABY6Q6V3_9GAMM</name>
<dbReference type="PROSITE" id="PS50979">
    <property type="entry name" value="BC"/>
    <property type="match status" value="1"/>
</dbReference>
<evidence type="ECO:0000259" key="9">
    <source>
        <dbReference type="PROSITE" id="PS50979"/>
    </source>
</evidence>
<sequence length="667" mass="71466">MKALTTLLVANRGEIAVRVMRTAKAMGMKTVAVYSEADANAQHVREADQSVCIGPAPVTESYLQVDAILDAAAQTGADCIHPGYGFLSENQAFASECEARGIEFIGPPNAAIEVMGDKARAKRAMIEAGVPCVPGYQGDDQSVETLVAEATQMGMPVMVKAAAGGGGRGMRLVNDASELESAIDLAQSEAQNAFGSSELIIEKAVMRPRHVEIQVFADKAGNTVYLGERDCSIQRRHQKVVEEAPCPVMTPELREAMGQAAVDAAKAVDYVGAGTVEFLLDEAGEFYFLEMNTRLQVEHPVTEMVTGYDLVEWQIRVARGEALPAEQDDIELFGHAIEVRLYAEDPAAGFLPSTGQIKLFTQPQGEGVRVDAGVETGDEVTPFYDAMVAKIITYGETREDARMKMRSALQKTALFGPENNRDFLIDVMDKDEFIRGDATTAFIGDNYGEAFSPRAIDSSDLAVAAATQHVVAMETHHSQAASVNEELLDWVSMGRVTDTKCYEANGVPQEVTLIPLTIGEYEVSVGDKTHHVTVSEMGENDLSAEVDGLMQRYHYVSEAPASLYLASSDRSALLADSTRIPPEAEDAAGGGTIAAPMHGQLLSIDVETGARVSKGQRIAVLEAMKMQHELTAPGDGTVVDIAAVAGKQIGAGDLIMVLELEGLESEE</sequence>
<dbReference type="Pfam" id="PF00289">
    <property type="entry name" value="Biotin_carb_N"/>
    <property type="match status" value="1"/>
</dbReference>
<protein>
    <submittedName>
        <fullName evidence="10">Acetyl-CoA carboxylase biotin carboxylase subunit</fullName>
    </submittedName>
</protein>
<evidence type="ECO:0000256" key="6">
    <source>
        <dbReference type="PROSITE-ProRule" id="PRU00409"/>
    </source>
</evidence>
<dbReference type="NCBIfam" id="NF006367">
    <property type="entry name" value="PRK08591.1"/>
    <property type="match status" value="1"/>
</dbReference>
<dbReference type="Pfam" id="PF02785">
    <property type="entry name" value="Biotin_carb_C"/>
    <property type="match status" value="1"/>
</dbReference>
<dbReference type="InterPro" id="IPR050856">
    <property type="entry name" value="Biotin_carboxylase_complex"/>
</dbReference>
<dbReference type="PANTHER" id="PTHR18866">
    <property type="entry name" value="CARBOXYLASE:PYRUVATE/ACETYL-COA/PROPIONYL-COA CARBOXYLASE"/>
    <property type="match status" value="1"/>
</dbReference>
<comment type="cofactor">
    <cofactor evidence="1">
        <name>biotin</name>
        <dbReference type="ChEBI" id="CHEBI:57586"/>
    </cofactor>
</comment>
<evidence type="ECO:0000256" key="2">
    <source>
        <dbReference type="ARBA" id="ARBA00022598"/>
    </source>
</evidence>
<evidence type="ECO:0000259" key="8">
    <source>
        <dbReference type="PROSITE" id="PS50975"/>
    </source>
</evidence>
<dbReference type="PROSITE" id="PS50975">
    <property type="entry name" value="ATP_GRASP"/>
    <property type="match status" value="1"/>
</dbReference>
<dbReference type="InterPro" id="IPR005479">
    <property type="entry name" value="CPAse_ATP-bd"/>
</dbReference>
<dbReference type="InterPro" id="IPR011054">
    <property type="entry name" value="Rudment_hybrid_motif"/>
</dbReference>
<dbReference type="Proteomes" id="UP001317963">
    <property type="component" value="Chromosome"/>
</dbReference>